<feature type="transmembrane region" description="Helical" evidence="5">
    <location>
        <begin position="46"/>
        <end position="75"/>
    </location>
</feature>
<comment type="subcellular location">
    <subcellularLocation>
        <location evidence="1">Membrane</location>
        <topology evidence="1">Multi-pass membrane protein</topology>
    </subcellularLocation>
</comment>
<evidence type="ECO:0000256" key="2">
    <source>
        <dbReference type="ARBA" id="ARBA00022692"/>
    </source>
</evidence>
<dbReference type="PANTHER" id="PTHR10361:SF28">
    <property type="entry name" value="P3 PROTEIN-RELATED"/>
    <property type="match status" value="1"/>
</dbReference>
<keyword evidence="3 5" id="KW-1133">Transmembrane helix</keyword>
<gene>
    <name evidence="6" type="ORF">J3U76_00225</name>
</gene>
<keyword evidence="7" id="KW-1185">Reference proteome</keyword>
<feature type="transmembrane region" description="Helical" evidence="5">
    <location>
        <begin position="131"/>
        <end position="153"/>
    </location>
</feature>
<name>A0ABS3NC24_9GAMM</name>
<dbReference type="InterPro" id="IPR038770">
    <property type="entry name" value="Na+/solute_symporter_sf"/>
</dbReference>
<evidence type="ECO:0000313" key="6">
    <source>
        <dbReference type="EMBL" id="MBO1518075.1"/>
    </source>
</evidence>
<protein>
    <submittedName>
        <fullName evidence="6">Bile acid:sodium symporter family protein</fullName>
    </submittedName>
</protein>
<evidence type="ECO:0000256" key="3">
    <source>
        <dbReference type="ARBA" id="ARBA00022989"/>
    </source>
</evidence>
<organism evidence="6 7">
    <name type="scientific">Oceanisphaera pacifica</name>
    <dbReference type="NCBI Taxonomy" id="2818389"/>
    <lineage>
        <taxon>Bacteria</taxon>
        <taxon>Pseudomonadati</taxon>
        <taxon>Pseudomonadota</taxon>
        <taxon>Gammaproteobacteria</taxon>
        <taxon>Aeromonadales</taxon>
        <taxon>Aeromonadaceae</taxon>
        <taxon>Oceanisphaera</taxon>
    </lineage>
</organism>
<feature type="transmembrane region" description="Helical" evidence="5">
    <location>
        <begin position="259"/>
        <end position="280"/>
    </location>
</feature>
<evidence type="ECO:0000313" key="7">
    <source>
        <dbReference type="Proteomes" id="UP000664882"/>
    </source>
</evidence>
<dbReference type="InterPro" id="IPR002657">
    <property type="entry name" value="BilAc:Na_symport/Acr3"/>
</dbReference>
<evidence type="ECO:0000256" key="1">
    <source>
        <dbReference type="ARBA" id="ARBA00004141"/>
    </source>
</evidence>
<proteinExistence type="predicted"/>
<feature type="transmembrane region" description="Helical" evidence="5">
    <location>
        <begin position="232"/>
        <end position="253"/>
    </location>
</feature>
<accession>A0ABS3NC24</accession>
<evidence type="ECO:0000256" key="5">
    <source>
        <dbReference type="SAM" id="Phobius"/>
    </source>
</evidence>
<dbReference type="Gene3D" id="1.20.1530.20">
    <property type="match status" value="1"/>
</dbReference>
<dbReference type="InterPro" id="IPR004710">
    <property type="entry name" value="Bilac:Na_transpt"/>
</dbReference>
<reference evidence="6 7" key="1">
    <citation type="submission" date="2021-03" db="EMBL/GenBank/DDBJ databases">
        <title>Oceanisphaera sp. nov., isolated from the intestine.</title>
        <authorList>
            <person name="Zhao L.-H."/>
            <person name="Shi L.-F."/>
        </authorList>
    </citation>
    <scope>NUCLEOTIDE SEQUENCE [LARGE SCALE GENOMIC DNA]</scope>
    <source>
        <strain evidence="6 7">DM8</strain>
    </source>
</reference>
<dbReference type="Proteomes" id="UP000664882">
    <property type="component" value="Unassembled WGS sequence"/>
</dbReference>
<dbReference type="PANTHER" id="PTHR10361">
    <property type="entry name" value="SODIUM-BILE ACID COTRANSPORTER"/>
    <property type="match status" value="1"/>
</dbReference>
<feature type="transmembrane region" description="Helical" evidence="5">
    <location>
        <begin position="96"/>
        <end position="119"/>
    </location>
</feature>
<comment type="caution">
    <text evidence="6">The sequence shown here is derived from an EMBL/GenBank/DDBJ whole genome shotgun (WGS) entry which is preliminary data.</text>
</comment>
<keyword evidence="4 5" id="KW-0472">Membrane</keyword>
<dbReference type="EMBL" id="JAGDFX010000001">
    <property type="protein sequence ID" value="MBO1518075.1"/>
    <property type="molecule type" value="Genomic_DNA"/>
</dbReference>
<dbReference type="Pfam" id="PF01758">
    <property type="entry name" value="SBF"/>
    <property type="match status" value="1"/>
</dbReference>
<sequence length="294" mass="31618">MTLAMLTFLLPLSLALMTLVMGMTLELSHFSRLRKQPRPLLMGLLMQWLLLPLLAWGLIIFLALPPSIAAALILISAAPGGATSNMFSFLANGDSALSVSLTALVGLLAPFWMPFAVMLQLSWLGVAADTFALPLAQTIAQLVLICIVPVVIGMLIRRHFHDWVIRYQPRFKQLSGLLFMLVLASLVTHNLPKLPSLFSHAAVAMLLLATLALACGYLGAKLVSCSASSCRSLAFEVGIQNGAVAILVAYTQLGSDELAMMALLYGIVMNLPALALLAYFKAKKVPDTQAAREC</sequence>
<feature type="transmembrane region" description="Helical" evidence="5">
    <location>
        <begin position="197"/>
        <end position="220"/>
    </location>
</feature>
<feature type="transmembrane region" description="Helical" evidence="5">
    <location>
        <begin position="174"/>
        <end position="191"/>
    </location>
</feature>
<keyword evidence="2 5" id="KW-0812">Transmembrane</keyword>
<evidence type="ECO:0000256" key="4">
    <source>
        <dbReference type="ARBA" id="ARBA00023136"/>
    </source>
</evidence>